<dbReference type="eggNOG" id="ENOG503273N">
    <property type="taxonomic scope" value="Bacteria"/>
</dbReference>
<dbReference type="Proteomes" id="UP000006833">
    <property type="component" value="Chromosome"/>
</dbReference>
<evidence type="ECO:0000313" key="1">
    <source>
        <dbReference type="EMBL" id="ABV93654.1"/>
    </source>
</evidence>
<dbReference type="HOGENOM" id="CLU_1882451_0_0_5"/>
<organism evidence="1 2">
    <name type="scientific">Dinoroseobacter shibae (strain DSM 16493 / NCIMB 14021 / DFL 12)</name>
    <dbReference type="NCBI Taxonomy" id="398580"/>
    <lineage>
        <taxon>Bacteria</taxon>
        <taxon>Pseudomonadati</taxon>
        <taxon>Pseudomonadota</taxon>
        <taxon>Alphaproteobacteria</taxon>
        <taxon>Rhodobacterales</taxon>
        <taxon>Roseobacteraceae</taxon>
        <taxon>Dinoroseobacter</taxon>
    </lineage>
</organism>
<sequence>MAGNKASGRHGVIDNHPEKTSIIKDIVLGRRSLTDIARRIGTHPDTVRRYRDTKITEETRRRIIAENRIEGIEADTAIVNEERMDVARTYEKLARRVETLITKAEEIEDDVFALAAMEGLRKVLRVTCSPLSPRL</sequence>
<gene>
    <name evidence="1" type="ordered locus">Dshi_1912</name>
</gene>
<keyword evidence="2" id="KW-1185">Reference proteome</keyword>
<dbReference type="EMBL" id="CP000830">
    <property type="protein sequence ID" value="ABV93654.1"/>
    <property type="molecule type" value="Genomic_DNA"/>
</dbReference>
<name>A8LNE1_DINSH</name>
<dbReference type="OrthoDB" id="7832143at2"/>
<dbReference type="AlphaFoldDB" id="A8LNE1"/>
<dbReference type="RefSeq" id="WP_012178584.1">
    <property type="nucleotide sequence ID" value="NC_009952.1"/>
</dbReference>
<proteinExistence type="predicted"/>
<protein>
    <submittedName>
        <fullName evidence="1">Uncharacterized protein</fullName>
    </submittedName>
</protein>
<dbReference type="KEGG" id="dsh:Dshi_1912"/>
<reference evidence="2" key="1">
    <citation type="journal article" date="2010" name="ISME J.">
        <title>The complete genome sequence of the algal symbiont Dinoroseobacter shibae: a hitchhiker's guide to life in the sea.</title>
        <authorList>
            <person name="Wagner-Dobler I."/>
            <person name="Ballhausen B."/>
            <person name="Berger M."/>
            <person name="Brinkhoff T."/>
            <person name="Buchholz I."/>
            <person name="Bunk B."/>
            <person name="Cypionka H."/>
            <person name="Daniel R."/>
            <person name="Drepper T."/>
            <person name="Gerdts G."/>
            <person name="Hahnke S."/>
            <person name="Han C."/>
            <person name="Jahn D."/>
            <person name="Kalhoefer D."/>
            <person name="Kiss H."/>
            <person name="Klenk H.P."/>
            <person name="Kyrpides N."/>
            <person name="Liebl W."/>
            <person name="Liesegang H."/>
            <person name="Meincke L."/>
            <person name="Pati A."/>
            <person name="Petersen J."/>
            <person name="Piekarski T."/>
            <person name="Pommerenke C."/>
            <person name="Pradella S."/>
            <person name="Pukall R."/>
            <person name="Rabus R."/>
            <person name="Stackebrandt E."/>
            <person name="Thole S."/>
            <person name="Thompson L."/>
            <person name="Tielen P."/>
            <person name="Tomasch J."/>
            <person name="von Jan M."/>
            <person name="Wanphrut N."/>
            <person name="Wichels A."/>
            <person name="Zech H."/>
            <person name="Simon M."/>
        </authorList>
    </citation>
    <scope>NUCLEOTIDE SEQUENCE [LARGE SCALE GENOMIC DNA]</scope>
    <source>
        <strain evidence="2">DSM 16493 / NCIMB 14021 / DFL 12</strain>
    </source>
</reference>
<accession>A8LNE1</accession>
<evidence type="ECO:0000313" key="2">
    <source>
        <dbReference type="Proteomes" id="UP000006833"/>
    </source>
</evidence>
<dbReference type="STRING" id="398580.Dshi_1912"/>